<dbReference type="SMART" id="SM00245">
    <property type="entry name" value="TSPc"/>
    <property type="match status" value="1"/>
</dbReference>
<keyword evidence="3 5" id="KW-0378">Hydrolase</keyword>
<comment type="similarity">
    <text evidence="1 5">Belongs to the peptidase S41A family.</text>
</comment>
<dbReference type="Pfam" id="PF17820">
    <property type="entry name" value="PDZ_6"/>
    <property type="match status" value="1"/>
</dbReference>
<feature type="domain" description="PDZ" evidence="6">
    <location>
        <begin position="93"/>
        <end position="164"/>
    </location>
</feature>
<dbReference type="CDD" id="cd06782">
    <property type="entry name" value="cpPDZ_CPP-like"/>
    <property type="match status" value="1"/>
</dbReference>
<dbReference type="RefSeq" id="WP_073125090.1">
    <property type="nucleotide sequence ID" value="NZ_FRAA01000010.1"/>
</dbReference>
<dbReference type="GO" id="GO:0030288">
    <property type="term" value="C:outer membrane-bounded periplasmic space"/>
    <property type="evidence" value="ECO:0007669"/>
    <property type="project" value="TreeGrafter"/>
</dbReference>
<dbReference type="GO" id="GO:0006508">
    <property type="term" value="P:proteolysis"/>
    <property type="evidence" value="ECO:0007669"/>
    <property type="project" value="UniProtKB-KW"/>
</dbReference>
<evidence type="ECO:0000313" key="8">
    <source>
        <dbReference type="EMBL" id="SHK86018.1"/>
    </source>
</evidence>
<evidence type="ECO:0000256" key="2">
    <source>
        <dbReference type="ARBA" id="ARBA00022670"/>
    </source>
</evidence>
<sequence>MKRIIIGTVGVAVLVGMFSFTFYSDNYFEISRNLNIFATLYRELNTHYVDQLPNEEIVTTGIDAMLSSLDPYTDYIPESELESYRTITTGEYGGIGAIVGKRDGVNTVLMPYIGYPAHDAGLLIGDQITHIDGKSLKGVSSPAISELLKGQPGTELSLIVDRYGVSEPMLITIVREKITISNVAYYGMLQEDTGYILLSDFTTHASEETKNALLDLKARGAKKVVLDLRDNPGGLLDEAIKVANVFIPKGKEVVNTKGKKESWNKTYNAPNLSTDEEIPLVVLTSSGTASAAEIVSGVIQDYDRGVLVGKRTYGKGLVQATRPLPYNAQLKITTAKYYIPSGRCIQAIDYSHKNEDGSVAKIPDSLKVAFKTSKGRTVYDGGGINPDVQVDAQKYSHLLFNIISNDFLFDYATIYHAENAEISSSRSFELSDAEYAEFVTWLEAKDLSFSSQIDEAINRLVDLSKEEKYYEGLQPSIEALKEKVSKIKSSYLVDYQDEVKYMLEEEIVSRYYFQDGLIEAALDHDPTILRAQELLNSPAQYKQILSN</sequence>
<protein>
    <submittedName>
        <fullName evidence="8">C-terminal processing peptidase-3. Serine peptidase. MEROPS family S41A</fullName>
    </submittedName>
</protein>
<dbReference type="NCBIfam" id="TIGR00225">
    <property type="entry name" value="prc"/>
    <property type="match status" value="1"/>
</dbReference>
<dbReference type="InterPro" id="IPR029045">
    <property type="entry name" value="ClpP/crotonase-like_dom_sf"/>
</dbReference>
<evidence type="ECO:0000259" key="7">
    <source>
        <dbReference type="SMART" id="SM00245"/>
    </source>
</evidence>
<dbReference type="EMBL" id="FRAA01000010">
    <property type="protein sequence ID" value="SHK86018.1"/>
    <property type="molecule type" value="Genomic_DNA"/>
</dbReference>
<evidence type="ECO:0000256" key="3">
    <source>
        <dbReference type="ARBA" id="ARBA00022801"/>
    </source>
</evidence>
<dbReference type="Gene3D" id="3.30.750.44">
    <property type="match status" value="1"/>
</dbReference>
<evidence type="ECO:0000313" key="9">
    <source>
        <dbReference type="Proteomes" id="UP000184474"/>
    </source>
</evidence>
<dbReference type="Proteomes" id="UP000184474">
    <property type="component" value="Unassembled WGS sequence"/>
</dbReference>
<proteinExistence type="inferred from homology"/>
<dbReference type="SUPFAM" id="SSF50156">
    <property type="entry name" value="PDZ domain-like"/>
    <property type="match status" value="1"/>
</dbReference>
<name>A0A1M6VXA3_REIAG</name>
<dbReference type="Gene3D" id="2.30.42.10">
    <property type="match status" value="1"/>
</dbReference>
<evidence type="ECO:0000256" key="4">
    <source>
        <dbReference type="ARBA" id="ARBA00022825"/>
    </source>
</evidence>
<feature type="domain" description="Tail specific protease" evidence="7">
    <location>
        <begin position="166"/>
        <end position="353"/>
    </location>
</feature>
<dbReference type="InterPro" id="IPR004447">
    <property type="entry name" value="Peptidase_S41A"/>
</dbReference>
<evidence type="ECO:0000256" key="5">
    <source>
        <dbReference type="RuleBase" id="RU004404"/>
    </source>
</evidence>
<dbReference type="SMART" id="SM00228">
    <property type="entry name" value="PDZ"/>
    <property type="match status" value="1"/>
</dbReference>
<dbReference type="Pfam" id="PF03572">
    <property type="entry name" value="Peptidase_S41"/>
    <property type="match status" value="1"/>
</dbReference>
<dbReference type="AlphaFoldDB" id="A0A1M6VXA3"/>
<dbReference type="GO" id="GO:0007165">
    <property type="term" value="P:signal transduction"/>
    <property type="evidence" value="ECO:0007669"/>
    <property type="project" value="TreeGrafter"/>
</dbReference>
<gene>
    <name evidence="8" type="ORF">SAMN04488028_11034</name>
</gene>
<evidence type="ECO:0000259" key="6">
    <source>
        <dbReference type="SMART" id="SM00228"/>
    </source>
</evidence>
<dbReference type="GO" id="GO:0008236">
    <property type="term" value="F:serine-type peptidase activity"/>
    <property type="evidence" value="ECO:0007669"/>
    <property type="project" value="UniProtKB-KW"/>
</dbReference>
<dbReference type="InterPro" id="IPR041489">
    <property type="entry name" value="PDZ_6"/>
</dbReference>
<dbReference type="InterPro" id="IPR001478">
    <property type="entry name" value="PDZ"/>
</dbReference>
<evidence type="ECO:0000256" key="1">
    <source>
        <dbReference type="ARBA" id="ARBA00009179"/>
    </source>
</evidence>
<keyword evidence="9" id="KW-1185">Reference proteome</keyword>
<dbReference type="CDD" id="cd07560">
    <property type="entry name" value="Peptidase_S41_CPP"/>
    <property type="match status" value="1"/>
</dbReference>
<dbReference type="PANTHER" id="PTHR32060:SF30">
    <property type="entry name" value="CARBOXY-TERMINAL PROCESSING PROTEASE CTPA"/>
    <property type="match status" value="1"/>
</dbReference>
<dbReference type="InterPro" id="IPR005151">
    <property type="entry name" value="Tail-specific_protease"/>
</dbReference>
<dbReference type="Gene3D" id="3.90.226.10">
    <property type="entry name" value="2-enoyl-CoA Hydratase, Chain A, domain 1"/>
    <property type="match status" value="1"/>
</dbReference>
<dbReference type="STRING" id="156994.SAMN04488028_11034"/>
<keyword evidence="2 5" id="KW-0645">Protease</keyword>
<dbReference type="SUPFAM" id="SSF52096">
    <property type="entry name" value="ClpP/crotonase"/>
    <property type="match status" value="1"/>
</dbReference>
<dbReference type="GO" id="GO:0004175">
    <property type="term" value="F:endopeptidase activity"/>
    <property type="evidence" value="ECO:0007669"/>
    <property type="project" value="TreeGrafter"/>
</dbReference>
<keyword evidence="4 5" id="KW-0720">Serine protease</keyword>
<dbReference type="InterPro" id="IPR036034">
    <property type="entry name" value="PDZ_sf"/>
</dbReference>
<accession>A0A1M6VXA3</accession>
<dbReference type="PANTHER" id="PTHR32060">
    <property type="entry name" value="TAIL-SPECIFIC PROTEASE"/>
    <property type="match status" value="1"/>
</dbReference>
<reference evidence="9" key="1">
    <citation type="submission" date="2016-11" db="EMBL/GenBank/DDBJ databases">
        <authorList>
            <person name="Varghese N."/>
            <person name="Submissions S."/>
        </authorList>
    </citation>
    <scope>NUCLEOTIDE SEQUENCE [LARGE SCALE GENOMIC DNA]</scope>
    <source>
        <strain evidence="9">DSM 26134</strain>
    </source>
</reference>
<organism evidence="8 9">
    <name type="scientific">Reichenbachiella agariperforans</name>
    <dbReference type="NCBI Taxonomy" id="156994"/>
    <lineage>
        <taxon>Bacteria</taxon>
        <taxon>Pseudomonadati</taxon>
        <taxon>Bacteroidota</taxon>
        <taxon>Cytophagia</taxon>
        <taxon>Cytophagales</taxon>
        <taxon>Reichenbachiellaceae</taxon>
        <taxon>Reichenbachiella</taxon>
    </lineage>
</organism>